<reference evidence="3" key="1">
    <citation type="submission" date="2017-06" db="EMBL/GenBank/DDBJ databases">
        <authorList>
            <person name="Varghese N."/>
            <person name="Submissions S."/>
        </authorList>
    </citation>
    <scope>NUCLEOTIDE SEQUENCE [LARGE SCALE GENOMIC DNA]</scope>
    <source>
        <strain evidence="3">5C</strain>
    </source>
</reference>
<protein>
    <recommendedName>
        <fullName evidence="4">PH domain-containing protein</fullName>
    </recommendedName>
</protein>
<feature type="transmembrane region" description="Helical" evidence="1">
    <location>
        <begin position="36"/>
        <end position="54"/>
    </location>
</feature>
<keyword evidence="1" id="KW-0812">Transmembrane</keyword>
<dbReference type="RefSeq" id="WP_089242319.1">
    <property type="nucleotide sequence ID" value="NZ_FZOK01000017.1"/>
</dbReference>
<dbReference type="Proteomes" id="UP000198480">
    <property type="component" value="Unassembled WGS sequence"/>
</dbReference>
<name>A0A239GKZ4_9BACT</name>
<dbReference type="AlphaFoldDB" id="A0A239GKZ4"/>
<evidence type="ECO:0000313" key="2">
    <source>
        <dbReference type="EMBL" id="SNS69555.1"/>
    </source>
</evidence>
<evidence type="ECO:0000256" key="1">
    <source>
        <dbReference type="SAM" id="Phobius"/>
    </source>
</evidence>
<accession>A0A239GKZ4</accession>
<gene>
    <name evidence="2" type="ORF">SAMN06295967_11711</name>
</gene>
<keyword evidence="1" id="KW-0472">Membrane</keyword>
<keyword evidence="3" id="KW-1185">Reference proteome</keyword>
<keyword evidence="1" id="KW-1133">Transmembrane helix</keyword>
<organism evidence="2 3">
    <name type="scientific">Belliella buryatensis</name>
    <dbReference type="NCBI Taxonomy" id="1500549"/>
    <lineage>
        <taxon>Bacteria</taxon>
        <taxon>Pseudomonadati</taxon>
        <taxon>Bacteroidota</taxon>
        <taxon>Cytophagia</taxon>
        <taxon>Cytophagales</taxon>
        <taxon>Cyclobacteriaceae</taxon>
        <taxon>Belliella</taxon>
    </lineage>
</organism>
<feature type="transmembrane region" description="Helical" evidence="1">
    <location>
        <begin position="12"/>
        <end position="30"/>
    </location>
</feature>
<dbReference type="OrthoDB" id="839596at2"/>
<evidence type="ECO:0000313" key="3">
    <source>
        <dbReference type="Proteomes" id="UP000198480"/>
    </source>
</evidence>
<sequence>MKIYDRHSYTMMFILTGIYMLLGVLKGYFISIDAFSIGYFFMGFLGCIYLVITYQNPFLEIKDDLIIKAGIFKKKRMKIADVKSIEKVENKLLIKSENDQIKISKGMLDDSKLINFEIYLKSKINQ</sequence>
<evidence type="ECO:0008006" key="4">
    <source>
        <dbReference type="Google" id="ProtNLM"/>
    </source>
</evidence>
<proteinExistence type="predicted"/>
<dbReference type="EMBL" id="FZOK01000017">
    <property type="protein sequence ID" value="SNS69555.1"/>
    <property type="molecule type" value="Genomic_DNA"/>
</dbReference>